<comment type="similarity">
    <text evidence="1">Belongs to the LOR family.</text>
</comment>
<dbReference type="EMBL" id="SDAM02029495">
    <property type="protein sequence ID" value="KAH6757189.1"/>
    <property type="molecule type" value="Genomic_DNA"/>
</dbReference>
<gene>
    <name evidence="2" type="ORF">C2S53_020922</name>
</gene>
<dbReference type="InterPro" id="IPR038595">
    <property type="entry name" value="LOR_sf"/>
</dbReference>
<evidence type="ECO:0000313" key="3">
    <source>
        <dbReference type="Proteomes" id="UP001190926"/>
    </source>
</evidence>
<proteinExistence type="inferred from homology"/>
<dbReference type="Proteomes" id="UP001190926">
    <property type="component" value="Unassembled WGS sequence"/>
</dbReference>
<evidence type="ECO:0000313" key="2">
    <source>
        <dbReference type="EMBL" id="KAH6757189.1"/>
    </source>
</evidence>
<dbReference type="InterPro" id="IPR025659">
    <property type="entry name" value="Tubby-like_C"/>
</dbReference>
<keyword evidence="3" id="KW-1185">Reference proteome</keyword>
<dbReference type="Pfam" id="PF04525">
    <property type="entry name" value="LOR"/>
    <property type="match status" value="1"/>
</dbReference>
<dbReference type="Gene3D" id="2.40.160.200">
    <property type="entry name" value="LURP1-related"/>
    <property type="match status" value="1"/>
</dbReference>
<organism evidence="2 3">
    <name type="scientific">Perilla frutescens var. hirtella</name>
    <name type="common">Perilla citriodora</name>
    <name type="synonym">Perilla setoyensis</name>
    <dbReference type="NCBI Taxonomy" id="608512"/>
    <lineage>
        <taxon>Eukaryota</taxon>
        <taxon>Viridiplantae</taxon>
        <taxon>Streptophyta</taxon>
        <taxon>Embryophyta</taxon>
        <taxon>Tracheophyta</taxon>
        <taxon>Spermatophyta</taxon>
        <taxon>Magnoliopsida</taxon>
        <taxon>eudicotyledons</taxon>
        <taxon>Gunneridae</taxon>
        <taxon>Pentapetalae</taxon>
        <taxon>asterids</taxon>
        <taxon>lamiids</taxon>
        <taxon>Lamiales</taxon>
        <taxon>Lamiaceae</taxon>
        <taxon>Nepetoideae</taxon>
        <taxon>Elsholtzieae</taxon>
        <taxon>Perilla</taxon>
    </lineage>
</organism>
<dbReference type="SUPFAM" id="SSF54518">
    <property type="entry name" value="Tubby C-terminal domain-like"/>
    <property type="match status" value="1"/>
</dbReference>
<dbReference type="InterPro" id="IPR007612">
    <property type="entry name" value="LOR"/>
</dbReference>
<comment type="caution">
    <text evidence="2">The sequence shown here is derived from an EMBL/GenBank/DDBJ whole genome shotgun (WGS) entry which is preliminary data.</text>
</comment>
<sequence length="207" mass="23334">MMSDTSNIPASTPPVAVVSTQFCVGYPVDLTVTQKMMTLKHGTFGVTDVNGNIMFQINGKALSLHSRRVLLDAAGVPLVTFQQKMMTAHRRWQVFRGESTEPKDVIFSVRKSTVFQMKTKLEVFMAANTEENRCDFRIEGNWFETACVIYVGDTNDIIAQMHRKHSAQSILLGKDTFWVTVYPNVDHAFVVALIAILEEINEDRKQS</sequence>
<name>A0AAD4NYA8_PERFH</name>
<accession>A0AAD4NYA8</accession>
<evidence type="ECO:0000256" key="1">
    <source>
        <dbReference type="ARBA" id="ARBA00005437"/>
    </source>
</evidence>
<dbReference type="PANTHER" id="PTHR31087">
    <property type="match status" value="1"/>
</dbReference>
<protein>
    <submittedName>
        <fullName evidence="2">Uncharacterized protein</fullName>
    </submittedName>
</protein>
<dbReference type="AlphaFoldDB" id="A0AAD4NYA8"/>
<dbReference type="PANTHER" id="PTHR31087:SF58">
    <property type="entry name" value="OS07G0230700 PROTEIN"/>
    <property type="match status" value="1"/>
</dbReference>
<reference evidence="2 3" key="1">
    <citation type="journal article" date="2021" name="Nat. Commun.">
        <title>Incipient diploidization of the medicinal plant Perilla within 10,000 years.</title>
        <authorList>
            <person name="Zhang Y."/>
            <person name="Shen Q."/>
            <person name="Leng L."/>
            <person name="Zhang D."/>
            <person name="Chen S."/>
            <person name="Shi Y."/>
            <person name="Ning Z."/>
            <person name="Chen S."/>
        </authorList>
    </citation>
    <scope>NUCLEOTIDE SEQUENCE [LARGE SCALE GENOMIC DNA]</scope>
    <source>
        <strain evidence="3">cv. PC099</strain>
    </source>
</reference>